<dbReference type="Proteomes" id="UP000722125">
    <property type="component" value="Unassembled WGS sequence"/>
</dbReference>
<evidence type="ECO:0000259" key="1">
    <source>
        <dbReference type="Pfam" id="PF00535"/>
    </source>
</evidence>
<dbReference type="Gene3D" id="3.90.550.10">
    <property type="entry name" value="Spore Coat Polysaccharide Biosynthesis Protein SpsA, Chain A"/>
    <property type="match status" value="1"/>
</dbReference>
<dbReference type="Pfam" id="PF00535">
    <property type="entry name" value="Glycos_transf_2"/>
    <property type="match status" value="1"/>
</dbReference>
<dbReference type="EMBL" id="JAHBOH010000001">
    <property type="protein sequence ID" value="MBT0994616.1"/>
    <property type="molecule type" value="Genomic_DNA"/>
</dbReference>
<keyword evidence="3" id="KW-1185">Reference proteome</keyword>
<proteinExistence type="predicted"/>
<evidence type="ECO:0000313" key="3">
    <source>
        <dbReference type="Proteomes" id="UP000722125"/>
    </source>
</evidence>
<sequence length="221" mass="24486">MRPDRLRDVLDAVARQTHPEVELVLVTHGFEVPAPELAALSAERGLEHVRAVPADSALTLGACMNLGVDAADGTYVAKMDDDNFYGRHYLADLVAAFGGTSAQVVGKWAHLTYLESTGTVLLRFPAVEQRYSRLVQGGTILVEREVARDLRFEDLPRRVDTTFLDKVRAHGGRVYATDRFGFVSVRSARTAGHTWRVSDAELLAKPSRVLFYGEPWEYADV</sequence>
<protein>
    <submittedName>
        <fullName evidence="2">Glycosyltransferase family 2 protein</fullName>
    </submittedName>
</protein>
<dbReference type="InterPro" id="IPR001173">
    <property type="entry name" value="Glyco_trans_2-like"/>
</dbReference>
<evidence type="ECO:0000313" key="2">
    <source>
        <dbReference type="EMBL" id="MBT0994616.1"/>
    </source>
</evidence>
<dbReference type="CDD" id="cd00761">
    <property type="entry name" value="Glyco_tranf_GTA_type"/>
    <property type="match status" value="1"/>
</dbReference>
<dbReference type="PANTHER" id="PTHR43685">
    <property type="entry name" value="GLYCOSYLTRANSFERASE"/>
    <property type="match status" value="1"/>
</dbReference>
<dbReference type="InterPro" id="IPR029044">
    <property type="entry name" value="Nucleotide-diphossugar_trans"/>
</dbReference>
<comment type="caution">
    <text evidence="2">The sequence shown here is derived from an EMBL/GenBank/DDBJ whole genome shotgun (WGS) entry which is preliminary data.</text>
</comment>
<dbReference type="PANTHER" id="PTHR43685:SF2">
    <property type="entry name" value="GLYCOSYLTRANSFERASE 2-LIKE DOMAIN-CONTAINING PROTEIN"/>
    <property type="match status" value="1"/>
</dbReference>
<feature type="domain" description="Glycosyltransferase 2-like" evidence="1">
    <location>
        <begin position="3"/>
        <end position="106"/>
    </location>
</feature>
<dbReference type="InterPro" id="IPR050834">
    <property type="entry name" value="Glycosyltransf_2"/>
</dbReference>
<reference evidence="2 3" key="1">
    <citation type="submission" date="2021-05" db="EMBL/GenBank/DDBJ databases">
        <title>Description of Cellulomonas sp. DKR-3 sp. nov.</title>
        <authorList>
            <person name="Dahal R.H."/>
            <person name="Chaudhary D.K."/>
        </authorList>
    </citation>
    <scope>NUCLEOTIDE SEQUENCE [LARGE SCALE GENOMIC DNA]</scope>
    <source>
        <strain evidence="2 3">DKR-3</strain>
    </source>
</reference>
<accession>A0ABS5TZX7</accession>
<gene>
    <name evidence="2" type="ORF">KIN34_09985</name>
</gene>
<name>A0ABS5TZX7_9CELL</name>
<organism evidence="2 3">
    <name type="scientific">Cellulomonas fulva</name>
    <dbReference type="NCBI Taxonomy" id="2835530"/>
    <lineage>
        <taxon>Bacteria</taxon>
        <taxon>Bacillati</taxon>
        <taxon>Actinomycetota</taxon>
        <taxon>Actinomycetes</taxon>
        <taxon>Micrococcales</taxon>
        <taxon>Cellulomonadaceae</taxon>
        <taxon>Cellulomonas</taxon>
    </lineage>
</organism>
<dbReference type="SUPFAM" id="SSF53448">
    <property type="entry name" value="Nucleotide-diphospho-sugar transferases"/>
    <property type="match status" value="1"/>
</dbReference>